<dbReference type="AlphaFoldDB" id="A0A455R065"/>
<keyword evidence="1" id="KW-1133">Transmembrane helix</keyword>
<name>A0A455R065_BABRO</name>
<accession>A0A455R065</accession>
<evidence type="ECO:0000256" key="1">
    <source>
        <dbReference type="SAM" id="Phobius"/>
    </source>
</evidence>
<proteinExistence type="predicted"/>
<feature type="transmembrane region" description="Helical" evidence="1">
    <location>
        <begin position="54"/>
        <end position="73"/>
    </location>
</feature>
<dbReference type="EMBL" id="AB665055">
    <property type="protein sequence ID" value="BBD21434.1"/>
    <property type="molecule type" value="Genomic_DNA"/>
</dbReference>
<protein>
    <submittedName>
        <fullName evidence="2">Uncharacterized protein</fullName>
    </submittedName>
</protein>
<reference evidence="2" key="1">
    <citation type="submission" date="2011-08" db="EMBL/GenBank/DDBJ databases">
        <title>Complete nucleotide sequence of the plastid genome from the apicomplexan parasite Babesia rodhaini.</title>
        <authorList>
            <person name="Hikosaka K."/>
            <person name="Arisue N."/>
            <person name="Tsuji N."/>
            <person name="Horii T."/>
            <person name="Kita K."/>
            <person name="Tanabe K."/>
        </authorList>
    </citation>
    <scope>NUCLEOTIDE SEQUENCE</scope>
    <source>
        <strain evidence="2">Australian</strain>
    </source>
</reference>
<feature type="transmembrane region" description="Helical" evidence="1">
    <location>
        <begin position="150"/>
        <end position="168"/>
    </location>
</feature>
<keyword evidence="1" id="KW-0472">Membrane</keyword>
<feature type="transmembrane region" description="Helical" evidence="1">
    <location>
        <begin position="116"/>
        <end position="138"/>
    </location>
</feature>
<keyword evidence="1" id="KW-0812">Transmembrane</keyword>
<sequence>MINIIKIFKKIIKNAHLNVANDNIVNIIINYYNKNIKINNMLSLLKDIKYINKIYYLLKNLNNSIISYLFIFINKYFSNIYKEIVNKYFYKKYYYYSLSEKLIILNFKQELFFPKIVALFYGHTSPLYKVIMYISIVINEVVKYILKEPCLILLIIFKILAIYAMININSGDLDLEPLDRLINKSLVNLVKLLNYIGIT</sequence>
<organism evidence="2">
    <name type="scientific">Babesia rodhaini</name>
    <dbReference type="NCBI Taxonomy" id="5870"/>
    <lineage>
        <taxon>Eukaryota</taxon>
        <taxon>Sar</taxon>
        <taxon>Alveolata</taxon>
        <taxon>Apicomplexa</taxon>
        <taxon>Aconoidasida</taxon>
        <taxon>Piroplasmida</taxon>
        <taxon>Babesiidae</taxon>
        <taxon>Babesia</taxon>
    </lineage>
</organism>
<evidence type="ECO:0000313" key="2">
    <source>
        <dbReference type="EMBL" id="BBD21434.1"/>
    </source>
</evidence>